<dbReference type="Pfam" id="PF08239">
    <property type="entry name" value="SH3_3"/>
    <property type="match status" value="1"/>
</dbReference>
<dbReference type="EMBL" id="BAAAPF010000040">
    <property type="protein sequence ID" value="GAA2118220.1"/>
    <property type="molecule type" value="Genomic_DNA"/>
</dbReference>
<evidence type="ECO:0000256" key="1">
    <source>
        <dbReference type="SAM" id="SignalP"/>
    </source>
</evidence>
<reference evidence="3 4" key="1">
    <citation type="journal article" date="2019" name="Int. J. Syst. Evol. Microbiol.">
        <title>The Global Catalogue of Microorganisms (GCM) 10K type strain sequencing project: providing services to taxonomists for standard genome sequencing and annotation.</title>
        <authorList>
            <consortium name="The Broad Institute Genomics Platform"/>
            <consortium name="The Broad Institute Genome Sequencing Center for Infectious Disease"/>
            <person name="Wu L."/>
            <person name="Ma J."/>
        </authorList>
    </citation>
    <scope>NUCLEOTIDE SEQUENCE [LARGE SCALE GENOMIC DNA]</scope>
    <source>
        <strain evidence="3 4">JCM 15481</strain>
    </source>
</reference>
<organism evidence="3 4">
    <name type="scientific">Streptomyces synnematoformans</name>
    <dbReference type="NCBI Taxonomy" id="415721"/>
    <lineage>
        <taxon>Bacteria</taxon>
        <taxon>Bacillati</taxon>
        <taxon>Actinomycetota</taxon>
        <taxon>Actinomycetes</taxon>
        <taxon>Kitasatosporales</taxon>
        <taxon>Streptomycetaceae</taxon>
        <taxon>Streptomyces</taxon>
    </lineage>
</organism>
<dbReference type="InterPro" id="IPR003646">
    <property type="entry name" value="SH3-like_bac-type"/>
</dbReference>
<feature type="domain" description="SH3b" evidence="2">
    <location>
        <begin position="64"/>
        <end position="118"/>
    </location>
</feature>
<accession>A0ABN2XWJ5</accession>
<feature type="signal peptide" evidence="1">
    <location>
        <begin position="1"/>
        <end position="28"/>
    </location>
</feature>
<dbReference type="Gene3D" id="2.30.30.40">
    <property type="entry name" value="SH3 Domains"/>
    <property type="match status" value="1"/>
</dbReference>
<evidence type="ECO:0000313" key="3">
    <source>
        <dbReference type="EMBL" id="GAA2118220.1"/>
    </source>
</evidence>
<keyword evidence="4" id="KW-1185">Reference proteome</keyword>
<evidence type="ECO:0000259" key="2">
    <source>
        <dbReference type="Pfam" id="PF08239"/>
    </source>
</evidence>
<proteinExistence type="predicted"/>
<sequence>MSIRKAAAGMVATAALTLGALTATPSLAAADSEGRKAEAAPVADAQRAYPYRGKVLGNSSVYKRAEPTTRSDILGWVKSGSIVRIQCKVIGQNVLGNNRWYRVPVRGGGHGYMSARYVVNLDQIPFCRR</sequence>
<evidence type="ECO:0000313" key="4">
    <source>
        <dbReference type="Proteomes" id="UP001500443"/>
    </source>
</evidence>
<keyword evidence="1" id="KW-0732">Signal</keyword>
<feature type="chain" id="PRO_5046022182" description="SH3b domain-containing protein" evidence="1">
    <location>
        <begin position="29"/>
        <end position="129"/>
    </location>
</feature>
<dbReference type="RefSeq" id="WP_027756642.1">
    <property type="nucleotide sequence ID" value="NZ_BAAAPF010000040.1"/>
</dbReference>
<protein>
    <recommendedName>
        <fullName evidence="2">SH3b domain-containing protein</fullName>
    </recommendedName>
</protein>
<gene>
    <name evidence="3" type="ORF">GCM10009802_19730</name>
</gene>
<comment type="caution">
    <text evidence="3">The sequence shown here is derived from an EMBL/GenBank/DDBJ whole genome shotgun (WGS) entry which is preliminary data.</text>
</comment>
<name>A0ABN2XWJ5_9ACTN</name>
<dbReference type="Proteomes" id="UP001500443">
    <property type="component" value="Unassembled WGS sequence"/>
</dbReference>